<dbReference type="AlphaFoldDB" id="A0AA40BU77"/>
<feature type="compositionally biased region" description="Low complexity" evidence="1">
    <location>
        <begin position="38"/>
        <end position="61"/>
    </location>
</feature>
<dbReference type="Proteomes" id="UP001175000">
    <property type="component" value="Unassembled WGS sequence"/>
</dbReference>
<dbReference type="EMBL" id="JAULSU010000006">
    <property type="protein sequence ID" value="KAK0613821.1"/>
    <property type="molecule type" value="Genomic_DNA"/>
</dbReference>
<dbReference type="SUPFAM" id="SSF47954">
    <property type="entry name" value="Cyclin-like"/>
    <property type="match status" value="1"/>
</dbReference>
<dbReference type="PANTHER" id="PTHR15615">
    <property type="match status" value="1"/>
</dbReference>
<dbReference type="Gene3D" id="1.10.472.10">
    <property type="entry name" value="Cyclin-like"/>
    <property type="match status" value="1"/>
</dbReference>
<dbReference type="InterPro" id="IPR013922">
    <property type="entry name" value="Cyclin_PHO80-like"/>
</dbReference>
<dbReference type="GO" id="GO:0019901">
    <property type="term" value="F:protein kinase binding"/>
    <property type="evidence" value="ECO:0007669"/>
    <property type="project" value="InterPro"/>
</dbReference>
<feature type="region of interest" description="Disordered" evidence="1">
    <location>
        <begin position="361"/>
        <end position="419"/>
    </location>
</feature>
<gene>
    <name evidence="2" type="ORF">B0T14DRAFT_438692</name>
</gene>
<feature type="region of interest" description="Disordered" evidence="1">
    <location>
        <begin position="20"/>
        <end position="64"/>
    </location>
</feature>
<keyword evidence="3" id="KW-1185">Reference proteome</keyword>
<evidence type="ECO:0000256" key="1">
    <source>
        <dbReference type="SAM" id="MobiDB-lite"/>
    </source>
</evidence>
<comment type="caution">
    <text evidence="2">The sequence shown here is derived from an EMBL/GenBank/DDBJ whole genome shotgun (WGS) entry which is preliminary data.</text>
</comment>
<dbReference type="GO" id="GO:0016538">
    <property type="term" value="F:cyclin-dependent protein serine/threonine kinase regulator activity"/>
    <property type="evidence" value="ECO:0007669"/>
    <property type="project" value="TreeGrafter"/>
</dbReference>
<dbReference type="InterPro" id="IPR036915">
    <property type="entry name" value="Cyclin-like_sf"/>
</dbReference>
<organism evidence="2 3">
    <name type="scientific">Immersiella caudata</name>
    <dbReference type="NCBI Taxonomy" id="314043"/>
    <lineage>
        <taxon>Eukaryota</taxon>
        <taxon>Fungi</taxon>
        <taxon>Dikarya</taxon>
        <taxon>Ascomycota</taxon>
        <taxon>Pezizomycotina</taxon>
        <taxon>Sordariomycetes</taxon>
        <taxon>Sordariomycetidae</taxon>
        <taxon>Sordariales</taxon>
        <taxon>Lasiosphaeriaceae</taxon>
        <taxon>Immersiella</taxon>
    </lineage>
</organism>
<feature type="compositionally biased region" description="Polar residues" evidence="1">
    <location>
        <begin position="166"/>
        <end position="182"/>
    </location>
</feature>
<sequence>MLVQPPALASSVNASPRSGFHAFHYAPASSPRQSPSWLSTALSRRQSASSTATSIASPSLPRAKRYVDAATQYSPMEPFDYAAGAVVRAPPSEGDGLDPPAPRGPKAMSVRNERHPVPSAYEQAQAQPRPAKAVPGGSRQRTEAQAGTAVQPLSPSKRKSADGPGESSTALPNPAKSPSTLSKRPKTDTSPPKVMPIKYELCQAEDIVVLVAHMLGELIETNDALALTTGHLTRFHSRTAPGISILDYLHRLAKHATLTPPLLLSMVYYIDRLCALYPEFTINTLTVHRFLITAATVAAKGLSDAFWNNSHYAKVGGVRLAELKLLELEFLYRVDWKIVPNPEVLVAYYRGLVERCPGYRLETEEQSGEEDDDVDESVEEDDDNDGTRSNTDTTTEGAEGSGDSEDGGSVPGAREGGSL</sequence>
<dbReference type="Pfam" id="PF08613">
    <property type="entry name" value="Cyclin"/>
    <property type="match status" value="1"/>
</dbReference>
<evidence type="ECO:0000313" key="3">
    <source>
        <dbReference type="Proteomes" id="UP001175000"/>
    </source>
</evidence>
<feature type="compositionally biased region" description="Acidic residues" evidence="1">
    <location>
        <begin position="364"/>
        <end position="384"/>
    </location>
</feature>
<reference evidence="2" key="1">
    <citation type="submission" date="2023-06" db="EMBL/GenBank/DDBJ databases">
        <title>Genome-scale phylogeny and comparative genomics of the fungal order Sordariales.</title>
        <authorList>
            <consortium name="Lawrence Berkeley National Laboratory"/>
            <person name="Hensen N."/>
            <person name="Bonometti L."/>
            <person name="Westerberg I."/>
            <person name="Brannstrom I.O."/>
            <person name="Guillou S."/>
            <person name="Cros-Aarteil S."/>
            <person name="Calhoun S."/>
            <person name="Haridas S."/>
            <person name="Kuo A."/>
            <person name="Mondo S."/>
            <person name="Pangilinan J."/>
            <person name="Riley R."/>
            <person name="Labutti K."/>
            <person name="Andreopoulos B."/>
            <person name="Lipzen A."/>
            <person name="Chen C."/>
            <person name="Yanf M."/>
            <person name="Daum C."/>
            <person name="Ng V."/>
            <person name="Clum A."/>
            <person name="Steindorff A."/>
            <person name="Ohm R."/>
            <person name="Martin F."/>
            <person name="Silar P."/>
            <person name="Natvig D."/>
            <person name="Lalanne C."/>
            <person name="Gautier V."/>
            <person name="Ament-Velasquez S.L."/>
            <person name="Kruys A."/>
            <person name="Hutchinson M.I."/>
            <person name="Powell A.J."/>
            <person name="Barry K."/>
            <person name="Miller A.N."/>
            <person name="Grigoriev I.V."/>
            <person name="Debuchy R."/>
            <person name="Gladieux P."/>
            <person name="Thoren M.H."/>
            <person name="Johannesson H."/>
        </authorList>
    </citation>
    <scope>NUCLEOTIDE SEQUENCE</scope>
    <source>
        <strain evidence="2">CBS 606.72</strain>
    </source>
</reference>
<name>A0AA40BU77_9PEZI</name>
<protein>
    <submittedName>
        <fullName evidence="2">Cyclin-domain-containing protein</fullName>
    </submittedName>
</protein>
<proteinExistence type="predicted"/>
<dbReference type="GO" id="GO:0000307">
    <property type="term" value="C:cyclin-dependent protein kinase holoenzyme complex"/>
    <property type="evidence" value="ECO:0007669"/>
    <property type="project" value="TreeGrafter"/>
</dbReference>
<dbReference type="GO" id="GO:0005634">
    <property type="term" value="C:nucleus"/>
    <property type="evidence" value="ECO:0007669"/>
    <property type="project" value="TreeGrafter"/>
</dbReference>
<evidence type="ECO:0000313" key="2">
    <source>
        <dbReference type="EMBL" id="KAK0613821.1"/>
    </source>
</evidence>
<dbReference type="CDD" id="cd20558">
    <property type="entry name" value="CYCLIN_ScPCL7-like"/>
    <property type="match status" value="1"/>
</dbReference>
<accession>A0AA40BU77</accession>
<feature type="region of interest" description="Disordered" evidence="1">
    <location>
        <begin position="84"/>
        <end position="193"/>
    </location>
</feature>
<dbReference type="PANTHER" id="PTHR15615:SF117">
    <property type="entry name" value="PHO85 CYCLIN PHO80"/>
    <property type="match status" value="1"/>
</dbReference>